<dbReference type="PRINTS" id="PR00081">
    <property type="entry name" value="GDHRDH"/>
</dbReference>
<dbReference type="SUPFAM" id="SSF51735">
    <property type="entry name" value="NAD(P)-binding Rossmann-fold domains"/>
    <property type="match status" value="1"/>
</dbReference>
<dbReference type="AlphaFoldDB" id="A0A0D2FYM8"/>
<dbReference type="PANTHER" id="PTHR45458">
    <property type="entry name" value="SHORT-CHAIN DEHYDROGENASE/REDUCTASE SDR"/>
    <property type="match status" value="1"/>
</dbReference>
<evidence type="ECO:0000313" key="1">
    <source>
        <dbReference type="EMBL" id="KIW71575.1"/>
    </source>
</evidence>
<dbReference type="PANTHER" id="PTHR45458:SF1">
    <property type="entry name" value="SHORT CHAIN DEHYDROGENASE"/>
    <property type="match status" value="1"/>
</dbReference>
<sequence>MEPTSSPSLPQHERPLLARSLVKFPKLDTNNISHNAMPSNTTVVIGASRGIGLELAKFLAQNPDDRVIATMRKPFNFDQANIEVLELDQTNQRSVDMAAEKVSDADTLIVNGAIGEDELLTQISSDRLLHYLDTNVVGPHRVINAFLPALRARKTRKVVYISSTAASLTRQVGEQWGLRGPYATSKAAGNMLTIQLHNELHKEGFTVVAIHPGWVATDMGNTAGPGGMPVTESVQKILTIVDGLEKADGAKFFNIDGTILPW</sequence>
<reference evidence="1 2" key="1">
    <citation type="submission" date="2015-01" db="EMBL/GenBank/DDBJ databases">
        <title>The Genome Sequence of Capronia semiimmersa CBS27337.</title>
        <authorList>
            <consortium name="The Broad Institute Genomics Platform"/>
            <person name="Cuomo C."/>
            <person name="de Hoog S."/>
            <person name="Gorbushina A."/>
            <person name="Stielow B."/>
            <person name="Teixiera M."/>
            <person name="Abouelleil A."/>
            <person name="Chapman S.B."/>
            <person name="Priest M."/>
            <person name="Young S.K."/>
            <person name="Wortman J."/>
            <person name="Nusbaum C."/>
            <person name="Birren B."/>
        </authorList>
    </citation>
    <scope>NUCLEOTIDE SEQUENCE [LARGE SCALE GENOMIC DNA]</scope>
    <source>
        <strain evidence="1 2">CBS 27337</strain>
    </source>
</reference>
<organism evidence="1 2">
    <name type="scientific">Phialophora macrospora</name>
    <dbReference type="NCBI Taxonomy" id="1851006"/>
    <lineage>
        <taxon>Eukaryota</taxon>
        <taxon>Fungi</taxon>
        <taxon>Dikarya</taxon>
        <taxon>Ascomycota</taxon>
        <taxon>Pezizomycotina</taxon>
        <taxon>Eurotiomycetes</taxon>
        <taxon>Chaetothyriomycetidae</taxon>
        <taxon>Chaetothyriales</taxon>
        <taxon>Herpotrichiellaceae</taxon>
        <taxon>Phialophora</taxon>
    </lineage>
</organism>
<keyword evidence="2" id="KW-1185">Reference proteome</keyword>
<dbReference type="HOGENOM" id="CLU_010194_9_1_1"/>
<dbReference type="Gene3D" id="3.40.50.720">
    <property type="entry name" value="NAD(P)-binding Rossmann-like Domain"/>
    <property type="match status" value="1"/>
</dbReference>
<protein>
    <recommendedName>
        <fullName evidence="3">NAD(P)-binding domain-containing protein</fullName>
    </recommendedName>
</protein>
<gene>
    <name evidence="1" type="ORF">PV04_03722</name>
</gene>
<evidence type="ECO:0000313" key="2">
    <source>
        <dbReference type="Proteomes" id="UP000054266"/>
    </source>
</evidence>
<dbReference type="InterPro" id="IPR052184">
    <property type="entry name" value="SDR_enzymes"/>
</dbReference>
<dbReference type="Pfam" id="PF00106">
    <property type="entry name" value="adh_short"/>
    <property type="match status" value="1"/>
</dbReference>
<accession>A0A0D2FYM8</accession>
<proteinExistence type="predicted"/>
<dbReference type="InterPro" id="IPR002347">
    <property type="entry name" value="SDR_fam"/>
</dbReference>
<name>A0A0D2FYM8_9EURO</name>
<dbReference type="InterPro" id="IPR036291">
    <property type="entry name" value="NAD(P)-bd_dom_sf"/>
</dbReference>
<dbReference type="GO" id="GO:0016616">
    <property type="term" value="F:oxidoreductase activity, acting on the CH-OH group of donors, NAD or NADP as acceptor"/>
    <property type="evidence" value="ECO:0007669"/>
    <property type="project" value="TreeGrafter"/>
</dbReference>
<dbReference type="Proteomes" id="UP000054266">
    <property type="component" value="Unassembled WGS sequence"/>
</dbReference>
<evidence type="ECO:0008006" key="3">
    <source>
        <dbReference type="Google" id="ProtNLM"/>
    </source>
</evidence>
<dbReference type="CDD" id="cd05325">
    <property type="entry name" value="carb_red_sniffer_like_SDR_c"/>
    <property type="match status" value="1"/>
</dbReference>
<dbReference type="EMBL" id="KN846957">
    <property type="protein sequence ID" value="KIW71575.1"/>
    <property type="molecule type" value="Genomic_DNA"/>
</dbReference>